<reference evidence="6 7" key="1">
    <citation type="submission" date="2016-07" db="EMBL/GenBank/DDBJ databases">
        <authorList>
            <person name="Lefevre C.T."/>
        </authorList>
    </citation>
    <scope>NUCLEOTIDE SEQUENCE [LARGE SCALE GENOMIC DNA]</scope>
    <source>
        <strain evidence="6">PR1</strain>
    </source>
</reference>
<dbReference type="GO" id="GO:0005886">
    <property type="term" value="C:plasma membrane"/>
    <property type="evidence" value="ECO:0007669"/>
    <property type="project" value="UniProtKB-SubCell"/>
</dbReference>
<dbReference type="OrthoDB" id="457670at2"/>
<dbReference type="InterPro" id="IPR002781">
    <property type="entry name" value="TM_pro_TauE-like"/>
</dbReference>
<gene>
    <name evidence="6" type="ORF">MTBPR1_80055</name>
</gene>
<feature type="transmembrane region" description="Helical" evidence="5">
    <location>
        <begin position="221"/>
        <end position="243"/>
    </location>
</feature>
<organism evidence="6 7">
    <name type="scientific">Candidatus Terasakiella magnetica</name>
    <dbReference type="NCBI Taxonomy" id="1867952"/>
    <lineage>
        <taxon>Bacteria</taxon>
        <taxon>Pseudomonadati</taxon>
        <taxon>Pseudomonadota</taxon>
        <taxon>Alphaproteobacteria</taxon>
        <taxon>Rhodospirillales</taxon>
        <taxon>Terasakiellaceae</taxon>
        <taxon>Terasakiella</taxon>
    </lineage>
</organism>
<evidence type="ECO:0000256" key="4">
    <source>
        <dbReference type="ARBA" id="ARBA00023136"/>
    </source>
</evidence>
<feature type="transmembrane region" description="Helical" evidence="5">
    <location>
        <begin position="155"/>
        <end position="181"/>
    </location>
</feature>
<evidence type="ECO:0000256" key="3">
    <source>
        <dbReference type="ARBA" id="ARBA00022989"/>
    </source>
</evidence>
<feature type="transmembrane region" description="Helical" evidence="5">
    <location>
        <begin position="95"/>
        <end position="113"/>
    </location>
</feature>
<keyword evidence="3 5" id="KW-1133">Transmembrane helix</keyword>
<keyword evidence="4 5" id="KW-0472">Membrane</keyword>
<feature type="transmembrane region" description="Helical" evidence="5">
    <location>
        <begin position="188"/>
        <end position="209"/>
    </location>
</feature>
<feature type="transmembrane region" description="Helical" evidence="5">
    <location>
        <begin position="57"/>
        <end position="75"/>
    </location>
</feature>
<dbReference type="Proteomes" id="UP000231658">
    <property type="component" value="Unassembled WGS sequence"/>
</dbReference>
<evidence type="ECO:0000256" key="5">
    <source>
        <dbReference type="RuleBase" id="RU363041"/>
    </source>
</evidence>
<keyword evidence="2 5" id="KW-0812">Transmembrane</keyword>
<feature type="transmembrane region" description="Helical" evidence="5">
    <location>
        <begin position="118"/>
        <end position="135"/>
    </location>
</feature>
<protein>
    <recommendedName>
        <fullName evidence="5">Probable membrane transporter protein</fullName>
    </recommendedName>
</protein>
<evidence type="ECO:0000313" key="6">
    <source>
        <dbReference type="EMBL" id="SCA58001.1"/>
    </source>
</evidence>
<dbReference type="Pfam" id="PF01925">
    <property type="entry name" value="TauE"/>
    <property type="match status" value="1"/>
</dbReference>
<dbReference type="EMBL" id="FLYE01000047">
    <property type="protein sequence ID" value="SCA58001.1"/>
    <property type="molecule type" value="Genomic_DNA"/>
</dbReference>
<dbReference type="PANTHER" id="PTHR43483">
    <property type="entry name" value="MEMBRANE TRANSPORTER PROTEIN HI_0806-RELATED"/>
    <property type="match status" value="1"/>
</dbReference>
<sequence length="276" mass="28286">MENLISDPVFLMQIVGALALTGFVAGILAGLLGVGGGIVIVPVLFFLFQMFGVSADIAMFVAVGTSLATIVATSISSVRSHHKKGAVDWALLKSWTPGVVIGVVAGTVIAAFLKGQVLTVMFSILAFIVALRMMFSKTGGHIRDGLPGQPLEFIFAFVIGSISVMVGIGGGSISVPILSAYNFPMRKAVASASGIGLVIALPGAIGFILSGYGAEGLPVGSIGYVNLLGFALIVPMTVLCAPLGAKIAHSVNPAFLKKGFAVFLLITSVKMMLGAF</sequence>
<keyword evidence="5" id="KW-1003">Cell membrane</keyword>
<feature type="transmembrane region" description="Helical" evidence="5">
    <location>
        <begin position="12"/>
        <end position="45"/>
    </location>
</feature>
<evidence type="ECO:0000256" key="2">
    <source>
        <dbReference type="ARBA" id="ARBA00022692"/>
    </source>
</evidence>
<keyword evidence="7" id="KW-1185">Reference proteome</keyword>
<proteinExistence type="inferred from homology"/>
<dbReference type="RefSeq" id="WP_069190151.1">
    <property type="nucleotide sequence ID" value="NZ_FLYE01000047.1"/>
</dbReference>
<comment type="subcellular location">
    <subcellularLocation>
        <location evidence="5">Cell membrane</location>
        <topology evidence="5">Multi-pass membrane protein</topology>
    </subcellularLocation>
    <subcellularLocation>
        <location evidence="1">Membrane</location>
        <topology evidence="1">Multi-pass membrane protein</topology>
    </subcellularLocation>
</comment>
<evidence type="ECO:0000256" key="1">
    <source>
        <dbReference type="ARBA" id="ARBA00004141"/>
    </source>
</evidence>
<evidence type="ECO:0000313" key="7">
    <source>
        <dbReference type="Proteomes" id="UP000231658"/>
    </source>
</evidence>
<accession>A0A1C3RL70</accession>
<name>A0A1C3RL70_9PROT</name>
<comment type="similarity">
    <text evidence="5">Belongs to the 4-toluene sulfonate uptake permease (TSUP) (TC 2.A.102) family.</text>
</comment>
<dbReference type="AlphaFoldDB" id="A0A1C3RL70"/>
<dbReference type="STRING" id="1867952.MTBPR1_80055"/>
<dbReference type="PANTHER" id="PTHR43483:SF3">
    <property type="entry name" value="MEMBRANE TRANSPORTER PROTEIN HI_0806-RELATED"/>
    <property type="match status" value="1"/>
</dbReference>